<dbReference type="SUPFAM" id="SSF54593">
    <property type="entry name" value="Glyoxalase/Bleomycin resistance protein/Dihydroxybiphenyl dioxygenase"/>
    <property type="match status" value="1"/>
</dbReference>
<dbReference type="EMBL" id="BAAAMU010000020">
    <property type="protein sequence ID" value="GAA1633879.1"/>
    <property type="molecule type" value="Genomic_DNA"/>
</dbReference>
<evidence type="ECO:0000313" key="3">
    <source>
        <dbReference type="Proteomes" id="UP001500064"/>
    </source>
</evidence>
<evidence type="ECO:0000313" key="2">
    <source>
        <dbReference type="EMBL" id="GAA1633879.1"/>
    </source>
</evidence>
<dbReference type="PROSITE" id="PS51819">
    <property type="entry name" value="VOC"/>
    <property type="match status" value="1"/>
</dbReference>
<gene>
    <name evidence="2" type="ORF">GCM10009733_033590</name>
</gene>
<protein>
    <submittedName>
        <fullName evidence="2">VOC family protein</fullName>
    </submittedName>
</protein>
<dbReference type="Proteomes" id="UP001500064">
    <property type="component" value="Unassembled WGS sequence"/>
</dbReference>
<name>A0ABN2F794_9ACTN</name>
<comment type="caution">
    <text evidence="2">The sequence shown here is derived from an EMBL/GenBank/DDBJ whole genome shotgun (WGS) entry which is preliminary data.</text>
</comment>
<dbReference type="PANTHER" id="PTHR35908">
    <property type="entry name" value="HYPOTHETICAL FUSION PROTEIN"/>
    <property type="match status" value="1"/>
</dbReference>
<dbReference type="InterPro" id="IPR029068">
    <property type="entry name" value="Glyas_Bleomycin-R_OHBP_Dase"/>
</dbReference>
<reference evidence="2 3" key="1">
    <citation type="journal article" date="2019" name="Int. J. Syst. Evol. Microbiol.">
        <title>The Global Catalogue of Microorganisms (GCM) 10K type strain sequencing project: providing services to taxonomists for standard genome sequencing and annotation.</title>
        <authorList>
            <consortium name="The Broad Institute Genomics Platform"/>
            <consortium name="The Broad Institute Genome Sequencing Center for Infectious Disease"/>
            <person name="Wu L."/>
            <person name="Ma J."/>
        </authorList>
    </citation>
    <scope>NUCLEOTIDE SEQUENCE [LARGE SCALE GENOMIC DNA]</scope>
    <source>
        <strain evidence="2 3">JCM 13929</strain>
    </source>
</reference>
<dbReference type="PANTHER" id="PTHR35908:SF1">
    <property type="entry name" value="CONSERVED PROTEIN"/>
    <property type="match status" value="1"/>
</dbReference>
<dbReference type="CDD" id="cd06587">
    <property type="entry name" value="VOC"/>
    <property type="match status" value="1"/>
</dbReference>
<sequence>MGGGVIEIHAVTIDAHNPYEIATWWSKATGLPLGEDDEPGHDEVMLRTERDPFLLFIRVPEGKTVKNRLHLDVNGTEGRTRDQEVERLIELGATVFDDRRQPDGTGWVTMLDPEGNEFCVCRSQAEREAVAG</sequence>
<proteinExistence type="predicted"/>
<dbReference type="InterPro" id="IPR041581">
    <property type="entry name" value="Glyoxalase_6"/>
</dbReference>
<dbReference type="InterPro" id="IPR037523">
    <property type="entry name" value="VOC_core"/>
</dbReference>
<dbReference type="Pfam" id="PF18029">
    <property type="entry name" value="Glyoxalase_6"/>
    <property type="match status" value="1"/>
</dbReference>
<organism evidence="2 3">
    <name type="scientific">Nonomuraea maheshkhaliensis</name>
    <dbReference type="NCBI Taxonomy" id="419590"/>
    <lineage>
        <taxon>Bacteria</taxon>
        <taxon>Bacillati</taxon>
        <taxon>Actinomycetota</taxon>
        <taxon>Actinomycetes</taxon>
        <taxon>Streptosporangiales</taxon>
        <taxon>Streptosporangiaceae</taxon>
        <taxon>Nonomuraea</taxon>
    </lineage>
</organism>
<dbReference type="Gene3D" id="3.10.180.10">
    <property type="entry name" value="2,3-Dihydroxybiphenyl 1,2-Dioxygenase, domain 1"/>
    <property type="match status" value="1"/>
</dbReference>
<evidence type="ECO:0000259" key="1">
    <source>
        <dbReference type="PROSITE" id="PS51819"/>
    </source>
</evidence>
<keyword evidence="3" id="KW-1185">Reference proteome</keyword>
<feature type="domain" description="VOC" evidence="1">
    <location>
        <begin position="7"/>
        <end position="123"/>
    </location>
</feature>
<accession>A0ABN2F794</accession>